<feature type="domain" description="NADP-dependent oxidoreductase" evidence="3">
    <location>
        <begin position="19"/>
        <end position="218"/>
    </location>
</feature>
<dbReference type="SUPFAM" id="SSF51430">
    <property type="entry name" value="NAD(P)-linked oxidoreductase"/>
    <property type="match status" value="1"/>
</dbReference>
<dbReference type="EMBL" id="JACGWM010001829">
    <property type="protein sequence ID" value="KAL0287289.1"/>
    <property type="molecule type" value="Genomic_DNA"/>
</dbReference>
<evidence type="ECO:0000256" key="1">
    <source>
        <dbReference type="ARBA" id="ARBA00022857"/>
    </source>
</evidence>
<dbReference type="Gene3D" id="3.20.20.100">
    <property type="entry name" value="NADP-dependent oxidoreductase domain"/>
    <property type="match status" value="1"/>
</dbReference>
<evidence type="ECO:0000259" key="3">
    <source>
        <dbReference type="Pfam" id="PF00248"/>
    </source>
</evidence>
<reference evidence="4" key="2">
    <citation type="journal article" date="2024" name="Plant">
        <title>Genomic evolution and insights into agronomic trait innovations of Sesamum species.</title>
        <authorList>
            <person name="Miao H."/>
            <person name="Wang L."/>
            <person name="Qu L."/>
            <person name="Liu H."/>
            <person name="Sun Y."/>
            <person name="Le M."/>
            <person name="Wang Q."/>
            <person name="Wei S."/>
            <person name="Zheng Y."/>
            <person name="Lin W."/>
            <person name="Duan Y."/>
            <person name="Cao H."/>
            <person name="Xiong S."/>
            <person name="Wang X."/>
            <person name="Wei L."/>
            <person name="Li C."/>
            <person name="Ma Q."/>
            <person name="Ju M."/>
            <person name="Zhao R."/>
            <person name="Li G."/>
            <person name="Mu C."/>
            <person name="Tian Q."/>
            <person name="Mei H."/>
            <person name="Zhang T."/>
            <person name="Gao T."/>
            <person name="Zhang H."/>
        </authorList>
    </citation>
    <scope>NUCLEOTIDE SEQUENCE</scope>
    <source>
        <strain evidence="4">KEN8</strain>
    </source>
</reference>
<dbReference type="Pfam" id="PF00248">
    <property type="entry name" value="Aldo_ket_red"/>
    <property type="match status" value="1"/>
</dbReference>
<dbReference type="PANTHER" id="PTHR43625">
    <property type="entry name" value="AFLATOXIN B1 ALDEHYDE REDUCTASE"/>
    <property type="match status" value="1"/>
</dbReference>
<dbReference type="GO" id="GO:0016491">
    <property type="term" value="F:oxidoreductase activity"/>
    <property type="evidence" value="ECO:0007669"/>
    <property type="project" value="UniProtKB-KW"/>
</dbReference>
<name>A0AAW2IYC0_9LAMI</name>
<keyword evidence="1" id="KW-0521">NADP</keyword>
<protein>
    <submittedName>
        <fullName evidence="4">Aldo-keto reductase 1</fullName>
    </submittedName>
</protein>
<sequence>MQVPRVKLGAQGLQVSRVGFGCGGLSGILNAPLSHEDGAAILKEAFNKGITFFDTADIYGKAGDNEIMIGKALKELPREQVQASKFGLYMPDGMSQVHVKGSPEYVRKCIEASLTRLDVDYIDLYYPHRVDTSVPIEETMGELKKLVEEGKIRYIGLSEASTDTIKRAHAVHPITAVQMEYSLWSREIEEDVIPLCRELGIGIVAYSPLGHGFFGGKGVVESLPSQSVLIDEYGKNSSRWQCVSLCLDTELGSHRFAVMKPTPEGSLKRSKSRTSRLGINSSMETCTKYCNRASSLGDVGRLCSFSGLVGKSHAYEDCILNMASGGCVVRYGHHKPYPVHSEYIVRTVDSNRGLSPISI</sequence>
<reference evidence="4" key="1">
    <citation type="submission" date="2020-06" db="EMBL/GenBank/DDBJ databases">
        <authorList>
            <person name="Li T."/>
            <person name="Hu X."/>
            <person name="Zhang T."/>
            <person name="Song X."/>
            <person name="Zhang H."/>
            <person name="Dai N."/>
            <person name="Sheng W."/>
            <person name="Hou X."/>
            <person name="Wei L."/>
        </authorList>
    </citation>
    <scope>NUCLEOTIDE SEQUENCE</scope>
    <source>
        <strain evidence="4">KEN8</strain>
        <tissue evidence="4">Leaf</tissue>
    </source>
</reference>
<dbReference type="GO" id="GO:0005737">
    <property type="term" value="C:cytoplasm"/>
    <property type="evidence" value="ECO:0007669"/>
    <property type="project" value="TreeGrafter"/>
</dbReference>
<keyword evidence="2" id="KW-0560">Oxidoreductase</keyword>
<accession>A0AAW2IYC0</accession>
<evidence type="ECO:0000256" key="2">
    <source>
        <dbReference type="ARBA" id="ARBA00023002"/>
    </source>
</evidence>
<comment type="caution">
    <text evidence="4">The sequence shown here is derived from an EMBL/GenBank/DDBJ whole genome shotgun (WGS) entry which is preliminary data.</text>
</comment>
<proteinExistence type="predicted"/>
<dbReference type="InterPro" id="IPR023210">
    <property type="entry name" value="NADP_OxRdtase_dom"/>
</dbReference>
<dbReference type="InterPro" id="IPR036812">
    <property type="entry name" value="NAD(P)_OxRdtase_dom_sf"/>
</dbReference>
<dbReference type="InterPro" id="IPR050791">
    <property type="entry name" value="Aldo-Keto_reductase"/>
</dbReference>
<evidence type="ECO:0000313" key="4">
    <source>
        <dbReference type="EMBL" id="KAL0287289.1"/>
    </source>
</evidence>
<organism evidence="4">
    <name type="scientific">Sesamum calycinum</name>
    <dbReference type="NCBI Taxonomy" id="2727403"/>
    <lineage>
        <taxon>Eukaryota</taxon>
        <taxon>Viridiplantae</taxon>
        <taxon>Streptophyta</taxon>
        <taxon>Embryophyta</taxon>
        <taxon>Tracheophyta</taxon>
        <taxon>Spermatophyta</taxon>
        <taxon>Magnoliopsida</taxon>
        <taxon>eudicotyledons</taxon>
        <taxon>Gunneridae</taxon>
        <taxon>Pentapetalae</taxon>
        <taxon>asterids</taxon>
        <taxon>lamiids</taxon>
        <taxon>Lamiales</taxon>
        <taxon>Pedaliaceae</taxon>
        <taxon>Sesamum</taxon>
    </lineage>
</organism>
<gene>
    <name evidence="4" type="ORF">Scaly_2551900</name>
</gene>
<dbReference type="AlphaFoldDB" id="A0AAW2IYC0"/>
<dbReference type="PANTHER" id="PTHR43625:SF65">
    <property type="entry name" value="NADP-DEPENDENT OXIDOREDUCTASE DOMAIN-CONTAINING PROTEIN"/>
    <property type="match status" value="1"/>
</dbReference>